<comment type="similarity">
    <text evidence="2">Belongs to the protease inhibitor I35 (TIMP) family.</text>
</comment>
<accession>A0A7M5VCT1</accession>
<keyword evidence="11" id="KW-1185">Reference proteome</keyword>
<dbReference type="InterPro" id="IPR008993">
    <property type="entry name" value="TIMP-like_OB-fold"/>
</dbReference>
<dbReference type="GO" id="GO:0031012">
    <property type="term" value="C:extracellular matrix"/>
    <property type="evidence" value="ECO:0007669"/>
    <property type="project" value="TreeGrafter"/>
</dbReference>
<dbReference type="GO" id="GO:0002020">
    <property type="term" value="F:protease binding"/>
    <property type="evidence" value="ECO:0007669"/>
    <property type="project" value="TreeGrafter"/>
</dbReference>
<protein>
    <recommendedName>
        <fullName evidence="9">NTR domain-containing protein</fullName>
    </recommendedName>
</protein>
<name>A0A7M5VCT1_9CNID</name>
<keyword evidence="3" id="KW-0964">Secreted</keyword>
<evidence type="ECO:0000313" key="10">
    <source>
        <dbReference type="EnsemblMetazoa" id="CLYHEMP008718.1"/>
    </source>
</evidence>
<comment type="subcellular location">
    <subcellularLocation>
        <location evidence="1">Secreted</location>
    </subcellularLocation>
</comment>
<dbReference type="InterPro" id="IPR001820">
    <property type="entry name" value="TIMP"/>
</dbReference>
<evidence type="ECO:0000256" key="6">
    <source>
        <dbReference type="ARBA" id="ARBA00023157"/>
    </source>
</evidence>
<dbReference type="PANTHER" id="PTHR11844">
    <property type="entry name" value="METALLOPROTEASE INHIBITOR"/>
    <property type="match status" value="1"/>
</dbReference>
<keyword evidence="7" id="KW-0481">Metalloenzyme inhibitor</keyword>
<reference evidence="10" key="1">
    <citation type="submission" date="2021-01" db="UniProtKB">
        <authorList>
            <consortium name="EnsemblMetazoa"/>
        </authorList>
    </citation>
    <scope>IDENTIFICATION</scope>
</reference>
<sequence length="209" mass="24262">MKGTIISDRHEKLMETEITKSMKMPPLQIVYYDVLVSRVHKGFEKISEVVGIKDSFLMKIPVYLSQSGAVCKFNLKKGQKYLIMGRIVAKQLQITHCSFVKELHTLSKTVKHGIKGHYDCRCPVTMCVGGYCDQDHGCKWNVAWDQPLDECIIKHKSCHQIPDKKNPSEIHCHWTKNSLRYNKCNSKKRLIAELKMRKTERLLLKNFQL</sequence>
<dbReference type="RefSeq" id="XP_066910381.1">
    <property type="nucleotide sequence ID" value="XM_067054280.1"/>
</dbReference>
<dbReference type="EnsemblMetazoa" id="CLYHEMT008718.1">
    <property type="protein sequence ID" value="CLYHEMP008718.1"/>
    <property type="gene ID" value="CLYHEMG008718"/>
</dbReference>
<dbReference type="OrthoDB" id="6041373at2759"/>
<evidence type="ECO:0000256" key="2">
    <source>
        <dbReference type="ARBA" id="ARBA00011027"/>
    </source>
</evidence>
<feature type="domain" description="NTR" evidence="9">
    <location>
        <begin position="1"/>
        <end position="122"/>
    </location>
</feature>
<dbReference type="Gene3D" id="3.90.370.10">
    <property type="entry name" value="Tissue inhibitor of metalloproteinase-1. Chain B, domain 1"/>
    <property type="match status" value="1"/>
</dbReference>
<dbReference type="Pfam" id="PF00965">
    <property type="entry name" value="TIMP"/>
    <property type="match status" value="1"/>
</dbReference>
<dbReference type="PANTHER" id="PTHR11844:SF33">
    <property type="entry name" value="TISSUE INHIBITOR OF METALLOPROTEINASE"/>
    <property type="match status" value="1"/>
</dbReference>
<dbReference type="GO" id="GO:0005615">
    <property type="term" value="C:extracellular space"/>
    <property type="evidence" value="ECO:0007669"/>
    <property type="project" value="TreeGrafter"/>
</dbReference>
<evidence type="ECO:0000256" key="7">
    <source>
        <dbReference type="ARBA" id="ARBA00023215"/>
    </source>
</evidence>
<keyword evidence="4" id="KW-0483">Metalloprotease inhibitor</keyword>
<dbReference type="Proteomes" id="UP000594262">
    <property type="component" value="Unplaced"/>
</dbReference>
<dbReference type="GeneID" id="136797697"/>
<dbReference type="InterPro" id="IPR001134">
    <property type="entry name" value="Netrin_domain"/>
</dbReference>
<dbReference type="GO" id="GO:0008191">
    <property type="term" value="F:metalloendopeptidase inhibitor activity"/>
    <property type="evidence" value="ECO:0007669"/>
    <property type="project" value="InterPro"/>
</dbReference>
<evidence type="ECO:0000256" key="1">
    <source>
        <dbReference type="ARBA" id="ARBA00004613"/>
    </source>
</evidence>
<evidence type="ECO:0000256" key="3">
    <source>
        <dbReference type="ARBA" id="ARBA00022525"/>
    </source>
</evidence>
<organism evidence="10 11">
    <name type="scientific">Clytia hemisphaerica</name>
    <dbReference type="NCBI Taxonomy" id="252671"/>
    <lineage>
        <taxon>Eukaryota</taxon>
        <taxon>Metazoa</taxon>
        <taxon>Cnidaria</taxon>
        <taxon>Hydrozoa</taxon>
        <taxon>Hydroidolina</taxon>
        <taxon>Leptothecata</taxon>
        <taxon>Obeliida</taxon>
        <taxon>Clytiidae</taxon>
        <taxon>Clytia</taxon>
    </lineage>
</organism>
<keyword evidence="5" id="KW-0646">Protease inhibitor</keyword>
<evidence type="ECO:0000256" key="5">
    <source>
        <dbReference type="ARBA" id="ARBA00022690"/>
    </source>
</evidence>
<dbReference type="PROSITE" id="PS50189">
    <property type="entry name" value="NTR"/>
    <property type="match status" value="1"/>
</dbReference>
<keyword evidence="6 8" id="KW-1015">Disulfide bond</keyword>
<feature type="disulfide bond" evidence="8">
    <location>
        <begin position="122"/>
        <end position="172"/>
    </location>
</feature>
<evidence type="ECO:0000313" key="11">
    <source>
        <dbReference type="Proteomes" id="UP000594262"/>
    </source>
</evidence>
<dbReference type="SUPFAM" id="SSF50242">
    <property type="entry name" value="TIMP-like"/>
    <property type="match status" value="1"/>
</dbReference>
<dbReference type="AlphaFoldDB" id="A0A7M5VCT1"/>
<evidence type="ECO:0000256" key="4">
    <source>
        <dbReference type="ARBA" id="ARBA00022608"/>
    </source>
</evidence>
<dbReference type="Gene3D" id="2.40.50.120">
    <property type="match status" value="1"/>
</dbReference>
<dbReference type="InterPro" id="IPR027465">
    <property type="entry name" value="TIMP_C"/>
</dbReference>
<evidence type="ECO:0000259" key="9">
    <source>
        <dbReference type="PROSITE" id="PS50189"/>
    </source>
</evidence>
<proteinExistence type="inferred from homology"/>
<feature type="disulfide bond" evidence="8">
    <location>
        <begin position="127"/>
        <end position="132"/>
    </location>
</feature>
<dbReference type="SMART" id="SM00206">
    <property type="entry name" value="NTR"/>
    <property type="match status" value="1"/>
</dbReference>
<dbReference type="GO" id="GO:0051045">
    <property type="term" value="P:negative regulation of membrane protein ectodomain proteolysis"/>
    <property type="evidence" value="ECO:0007669"/>
    <property type="project" value="TreeGrafter"/>
</dbReference>
<evidence type="ECO:0000256" key="8">
    <source>
        <dbReference type="PIRSR" id="PIRSR601820-3"/>
    </source>
</evidence>